<feature type="domain" description="GST C-terminal" evidence="6">
    <location>
        <begin position="105"/>
        <end position="233"/>
    </location>
</feature>
<dbReference type="EC" id="2.5.1.18" evidence="1"/>
<evidence type="ECO:0000313" key="8">
    <source>
        <dbReference type="Proteomes" id="UP001159364"/>
    </source>
</evidence>
<dbReference type="SFLD" id="SFLDG01152">
    <property type="entry name" value="Main.3:_Omega-_and_Tau-like"/>
    <property type="match status" value="1"/>
</dbReference>
<dbReference type="PANTHER" id="PTHR11260">
    <property type="entry name" value="GLUTATHIONE S-TRANSFERASE, GST, SUPERFAMILY, GST DOMAIN CONTAINING"/>
    <property type="match status" value="1"/>
</dbReference>
<evidence type="ECO:0000256" key="2">
    <source>
        <dbReference type="ARBA" id="ARBA00022679"/>
    </source>
</evidence>
<dbReference type="CDD" id="cd03058">
    <property type="entry name" value="GST_N_Tau"/>
    <property type="match status" value="1"/>
</dbReference>
<dbReference type="FunFam" id="3.40.30.10:FF:000014">
    <property type="entry name" value="Tau class glutathione S-transferase"/>
    <property type="match status" value="1"/>
</dbReference>
<dbReference type="PANTHER" id="PTHR11260:SF752">
    <property type="entry name" value="GLUTATHIONE TRANSFERASE"/>
    <property type="match status" value="1"/>
</dbReference>
<evidence type="ECO:0000256" key="4">
    <source>
        <dbReference type="RuleBase" id="RU003494"/>
    </source>
</evidence>
<dbReference type="CDD" id="cd03185">
    <property type="entry name" value="GST_C_Tau"/>
    <property type="match status" value="1"/>
</dbReference>
<dbReference type="Pfam" id="PF00043">
    <property type="entry name" value="GST_C"/>
    <property type="match status" value="1"/>
</dbReference>
<reference evidence="7 8" key="1">
    <citation type="submission" date="2021-09" db="EMBL/GenBank/DDBJ databases">
        <title>Genomic insights and catalytic innovation underlie evolution of tropane alkaloids biosynthesis.</title>
        <authorList>
            <person name="Wang Y.-J."/>
            <person name="Tian T."/>
            <person name="Huang J.-P."/>
            <person name="Huang S.-X."/>
        </authorList>
    </citation>
    <scope>NUCLEOTIDE SEQUENCE [LARGE SCALE GENOMIC DNA]</scope>
    <source>
        <strain evidence="7">KIB-2018</strain>
        <tissue evidence="7">Leaf</tissue>
    </source>
</reference>
<dbReference type="Gene3D" id="1.20.1050.10">
    <property type="match status" value="1"/>
</dbReference>
<feature type="domain" description="GST N-terminal" evidence="5">
    <location>
        <begin position="21"/>
        <end position="100"/>
    </location>
</feature>
<dbReference type="InterPro" id="IPR045074">
    <property type="entry name" value="GST_C_Tau"/>
</dbReference>
<dbReference type="Gene3D" id="3.40.30.10">
    <property type="entry name" value="Glutaredoxin"/>
    <property type="match status" value="1"/>
</dbReference>
<dbReference type="GO" id="GO:0004364">
    <property type="term" value="F:glutathione transferase activity"/>
    <property type="evidence" value="ECO:0007669"/>
    <property type="project" value="UniProtKB-EC"/>
</dbReference>
<gene>
    <name evidence="7" type="ORF">K2173_016488</name>
</gene>
<comment type="catalytic activity">
    <reaction evidence="3">
        <text>RX + glutathione = an S-substituted glutathione + a halide anion + H(+)</text>
        <dbReference type="Rhea" id="RHEA:16437"/>
        <dbReference type="ChEBI" id="CHEBI:15378"/>
        <dbReference type="ChEBI" id="CHEBI:16042"/>
        <dbReference type="ChEBI" id="CHEBI:17792"/>
        <dbReference type="ChEBI" id="CHEBI:57925"/>
        <dbReference type="ChEBI" id="CHEBI:90779"/>
        <dbReference type="EC" id="2.5.1.18"/>
    </reaction>
</comment>
<keyword evidence="2" id="KW-0808">Transferase</keyword>
<dbReference type="InterPro" id="IPR010987">
    <property type="entry name" value="Glutathione-S-Trfase_C-like"/>
</dbReference>
<dbReference type="SFLD" id="SFLDS00019">
    <property type="entry name" value="Glutathione_Transferase_(cytos"/>
    <property type="match status" value="1"/>
</dbReference>
<dbReference type="InterPro" id="IPR040079">
    <property type="entry name" value="Glutathione_S-Trfase"/>
</dbReference>
<dbReference type="GO" id="GO:0006749">
    <property type="term" value="P:glutathione metabolic process"/>
    <property type="evidence" value="ECO:0007669"/>
    <property type="project" value="InterPro"/>
</dbReference>
<dbReference type="PROSITE" id="PS50405">
    <property type="entry name" value="GST_CTER"/>
    <property type="match status" value="1"/>
</dbReference>
<evidence type="ECO:0000313" key="7">
    <source>
        <dbReference type="EMBL" id="KAJ8751306.1"/>
    </source>
</evidence>
<comment type="caution">
    <text evidence="7">The sequence shown here is derived from an EMBL/GenBank/DDBJ whole genome shotgun (WGS) entry which is preliminary data.</text>
</comment>
<protein>
    <recommendedName>
        <fullName evidence="1">glutathione transferase</fullName>
        <ecNumber evidence="1">2.5.1.18</ecNumber>
    </recommendedName>
</protein>
<dbReference type="SUPFAM" id="SSF47616">
    <property type="entry name" value="GST C-terminal domain-like"/>
    <property type="match status" value="1"/>
</dbReference>
<evidence type="ECO:0000256" key="3">
    <source>
        <dbReference type="ARBA" id="ARBA00047960"/>
    </source>
</evidence>
<comment type="similarity">
    <text evidence="4">Belongs to the GST superfamily.</text>
</comment>
<evidence type="ECO:0000259" key="6">
    <source>
        <dbReference type="PROSITE" id="PS50405"/>
    </source>
</evidence>
<dbReference type="Proteomes" id="UP001159364">
    <property type="component" value="Linkage Group LG11"/>
</dbReference>
<dbReference type="FunFam" id="1.20.1050.10:FF:000012">
    <property type="entry name" value="Tau class glutathione S-transferase"/>
    <property type="match status" value="1"/>
</dbReference>
<evidence type="ECO:0000256" key="1">
    <source>
        <dbReference type="ARBA" id="ARBA00012452"/>
    </source>
</evidence>
<dbReference type="PROSITE" id="PS50404">
    <property type="entry name" value="GST_NTER"/>
    <property type="match status" value="1"/>
</dbReference>
<keyword evidence="8" id="KW-1185">Reference proteome</keyword>
<name>A0AAV8SH27_9ROSI</name>
<dbReference type="InterPro" id="IPR036282">
    <property type="entry name" value="Glutathione-S-Trfase_C_sf"/>
</dbReference>
<dbReference type="SFLD" id="SFLDG00358">
    <property type="entry name" value="Main_(cytGST)"/>
    <property type="match status" value="1"/>
</dbReference>
<proteinExistence type="inferred from homology"/>
<dbReference type="InterPro" id="IPR004046">
    <property type="entry name" value="GST_C"/>
</dbReference>
<dbReference type="Pfam" id="PF02798">
    <property type="entry name" value="GST_N"/>
    <property type="match status" value="1"/>
</dbReference>
<dbReference type="GO" id="GO:0005737">
    <property type="term" value="C:cytoplasm"/>
    <property type="evidence" value="ECO:0007669"/>
    <property type="project" value="TreeGrafter"/>
</dbReference>
<evidence type="ECO:0000259" key="5">
    <source>
        <dbReference type="PROSITE" id="PS50404"/>
    </source>
</evidence>
<dbReference type="AlphaFoldDB" id="A0AAV8SH27"/>
<accession>A0AAV8SH27</accession>
<dbReference type="InterPro" id="IPR004045">
    <property type="entry name" value="Glutathione_S-Trfase_N"/>
</dbReference>
<organism evidence="7 8">
    <name type="scientific">Erythroxylum novogranatense</name>
    <dbReference type="NCBI Taxonomy" id="1862640"/>
    <lineage>
        <taxon>Eukaryota</taxon>
        <taxon>Viridiplantae</taxon>
        <taxon>Streptophyta</taxon>
        <taxon>Embryophyta</taxon>
        <taxon>Tracheophyta</taxon>
        <taxon>Spermatophyta</taxon>
        <taxon>Magnoliopsida</taxon>
        <taxon>eudicotyledons</taxon>
        <taxon>Gunneridae</taxon>
        <taxon>Pentapetalae</taxon>
        <taxon>rosids</taxon>
        <taxon>fabids</taxon>
        <taxon>Malpighiales</taxon>
        <taxon>Erythroxylaceae</taxon>
        <taxon>Erythroxylum</taxon>
    </lineage>
</organism>
<dbReference type="InterPro" id="IPR045073">
    <property type="entry name" value="Omega/Tau-like"/>
</dbReference>
<dbReference type="SUPFAM" id="SSF52833">
    <property type="entry name" value="Thioredoxin-like"/>
    <property type="match status" value="1"/>
</dbReference>
<sequence>MKGKCVSISFSYRLTYITMVAQVKLLGAWPSPFSRRIELALKLKGIEYEYVEEDLSNKSPLLLEYNPVHKKIPVLVHRGKPIAESLVILEYIEDTWSNNPILPKHPYDRAIARFWAKFVDETILQLVIKARDTPDEEEKKKIFAEVGEQLKVLDKELEGKEFFGGETIGYLDIVVFFVAYWFQVNQEVKGVAIVTEEKLPNLWKWTGKLLGIDLVKGSLPPRDKYFAFLKARYEGAKSVSK</sequence>
<dbReference type="EMBL" id="JAIWQS010000011">
    <property type="protein sequence ID" value="KAJ8751306.1"/>
    <property type="molecule type" value="Genomic_DNA"/>
</dbReference>
<dbReference type="InterPro" id="IPR036249">
    <property type="entry name" value="Thioredoxin-like_sf"/>
</dbReference>